<evidence type="ECO:0000313" key="1">
    <source>
        <dbReference type="EMBL" id="MFD2233001.1"/>
    </source>
</evidence>
<name>A0ABW5C9W0_9PROT</name>
<reference evidence="2" key="1">
    <citation type="journal article" date="2019" name="Int. J. Syst. Evol. Microbiol.">
        <title>The Global Catalogue of Microorganisms (GCM) 10K type strain sequencing project: providing services to taxonomists for standard genome sequencing and annotation.</title>
        <authorList>
            <consortium name="The Broad Institute Genomics Platform"/>
            <consortium name="The Broad Institute Genome Sequencing Center for Infectious Disease"/>
            <person name="Wu L."/>
            <person name="Ma J."/>
        </authorList>
    </citation>
    <scope>NUCLEOTIDE SEQUENCE [LARGE SCALE GENOMIC DNA]</scope>
    <source>
        <strain evidence="2">KCTC 15012</strain>
    </source>
</reference>
<sequence length="140" mass="14887">MGIAYVARSKTLQAWGSDVGLGKNLYKVGYVAEGSPAEALAAGLAGASDWSVVASRAADPADEDELLTRLATREKLVDPAYYPRLRGERGIVKVNPAAIENVMRVRLALETGAEPDVIKVKPTDIARLLLDAACPRAEPD</sequence>
<organism evidence="1 2">
    <name type="scientific">Phaeospirillum tilakii</name>
    <dbReference type="NCBI Taxonomy" id="741673"/>
    <lineage>
        <taxon>Bacteria</taxon>
        <taxon>Pseudomonadati</taxon>
        <taxon>Pseudomonadota</taxon>
        <taxon>Alphaproteobacteria</taxon>
        <taxon>Rhodospirillales</taxon>
        <taxon>Rhodospirillaceae</taxon>
        <taxon>Phaeospirillum</taxon>
    </lineage>
</organism>
<dbReference type="Proteomes" id="UP001597296">
    <property type="component" value="Unassembled WGS sequence"/>
</dbReference>
<gene>
    <name evidence="1" type="ORF">ACFSNB_04200</name>
</gene>
<proteinExistence type="predicted"/>
<protein>
    <submittedName>
        <fullName evidence="1">Uncharacterized protein</fullName>
    </submittedName>
</protein>
<dbReference type="RefSeq" id="WP_377314784.1">
    <property type="nucleotide sequence ID" value="NZ_JBHUIY010000005.1"/>
</dbReference>
<keyword evidence="2" id="KW-1185">Reference proteome</keyword>
<dbReference type="EMBL" id="JBHUIY010000005">
    <property type="protein sequence ID" value="MFD2233001.1"/>
    <property type="molecule type" value="Genomic_DNA"/>
</dbReference>
<comment type="caution">
    <text evidence="1">The sequence shown here is derived from an EMBL/GenBank/DDBJ whole genome shotgun (WGS) entry which is preliminary data.</text>
</comment>
<accession>A0ABW5C9W0</accession>
<evidence type="ECO:0000313" key="2">
    <source>
        <dbReference type="Proteomes" id="UP001597296"/>
    </source>
</evidence>